<dbReference type="PANTHER" id="PTHR28259">
    <property type="entry name" value="FLUORIDE EXPORT PROTEIN 1-RELATED"/>
    <property type="match status" value="1"/>
</dbReference>
<evidence type="ECO:0000256" key="9">
    <source>
        <dbReference type="ARBA" id="ARBA00023136"/>
    </source>
</evidence>
<comment type="catalytic activity">
    <reaction evidence="12">
        <text>fluoride(in) = fluoride(out)</text>
        <dbReference type="Rhea" id="RHEA:76159"/>
        <dbReference type="ChEBI" id="CHEBI:17051"/>
    </reaction>
    <physiologicalReaction direction="left-to-right" evidence="12">
        <dbReference type="Rhea" id="RHEA:76160"/>
    </physiologicalReaction>
</comment>
<gene>
    <name evidence="14 15" type="primary">crcB</name>
    <name evidence="14" type="synonym">fluC</name>
    <name evidence="15" type="ORF">ACFOZ1_00275</name>
</gene>
<feature type="binding site" evidence="14">
    <location>
        <position position="73"/>
    </location>
    <ligand>
        <name>Na(+)</name>
        <dbReference type="ChEBI" id="CHEBI:29101"/>
        <note>structural</note>
    </ligand>
</feature>
<evidence type="ECO:0000256" key="14">
    <source>
        <dbReference type="HAMAP-Rule" id="MF_00454"/>
    </source>
</evidence>
<feature type="transmembrane region" description="Helical" evidence="14">
    <location>
        <begin position="94"/>
        <end position="119"/>
    </location>
</feature>
<keyword evidence="9 14" id="KW-0472">Membrane</keyword>
<comment type="activity regulation">
    <text evidence="14">Na(+) is not transported, but it plays an essential structural role and its presence is essential for fluoride channel function.</text>
</comment>
<dbReference type="NCBIfam" id="TIGR00494">
    <property type="entry name" value="crcB"/>
    <property type="match status" value="1"/>
</dbReference>
<evidence type="ECO:0000256" key="6">
    <source>
        <dbReference type="ARBA" id="ARBA00022989"/>
    </source>
</evidence>
<keyword evidence="7 14" id="KW-0915">Sodium</keyword>
<keyword evidence="8 14" id="KW-0406">Ion transport</keyword>
<keyword evidence="2 14" id="KW-0813">Transport</keyword>
<dbReference type="PANTHER" id="PTHR28259:SF16">
    <property type="entry name" value="FLUORIDE-SPECIFIC ION CHANNEL FLUC 2"/>
    <property type="match status" value="1"/>
</dbReference>
<name>A0ABV8VT86_9BACI</name>
<evidence type="ECO:0000256" key="2">
    <source>
        <dbReference type="ARBA" id="ARBA00022448"/>
    </source>
</evidence>
<organism evidence="15 16">
    <name type="scientific">Gracilibacillus marinus</name>
    <dbReference type="NCBI Taxonomy" id="630535"/>
    <lineage>
        <taxon>Bacteria</taxon>
        <taxon>Bacillati</taxon>
        <taxon>Bacillota</taxon>
        <taxon>Bacilli</taxon>
        <taxon>Bacillales</taxon>
        <taxon>Bacillaceae</taxon>
        <taxon>Gracilibacillus</taxon>
    </lineage>
</organism>
<protein>
    <recommendedName>
        <fullName evidence="14">Fluoride-specific ion channel FluC</fullName>
    </recommendedName>
</protein>
<accession>A0ABV8VT86</accession>
<comment type="subcellular location">
    <subcellularLocation>
        <location evidence="1 14">Cell membrane</location>
        <topology evidence="1 14">Multi-pass membrane protein</topology>
    </subcellularLocation>
</comment>
<keyword evidence="10 14" id="KW-0407">Ion channel</keyword>
<dbReference type="RefSeq" id="WP_390194675.1">
    <property type="nucleotide sequence ID" value="NZ_JBHSDV010000001.1"/>
</dbReference>
<proteinExistence type="inferred from homology"/>
<reference evidence="16" key="1">
    <citation type="journal article" date="2019" name="Int. J. Syst. Evol. Microbiol.">
        <title>The Global Catalogue of Microorganisms (GCM) 10K type strain sequencing project: providing services to taxonomists for standard genome sequencing and annotation.</title>
        <authorList>
            <consortium name="The Broad Institute Genomics Platform"/>
            <consortium name="The Broad Institute Genome Sequencing Center for Infectious Disease"/>
            <person name="Wu L."/>
            <person name="Ma J."/>
        </authorList>
    </citation>
    <scope>NUCLEOTIDE SEQUENCE [LARGE SCALE GENOMIC DNA]</scope>
    <source>
        <strain evidence="16">KACC 14058</strain>
    </source>
</reference>
<comment type="similarity">
    <text evidence="11 14">Belongs to the fluoride channel Fluc/FEX (TC 1.A.43) family.</text>
</comment>
<feature type="transmembrane region" description="Helical" evidence="14">
    <location>
        <begin position="6"/>
        <end position="22"/>
    </location>
</feature>
<keyword evidence="4 14" id="KW-0812">Transmembrane</keyword>
<evidence type="ECO:0000256" key="3">
    <source>
        <dbReference type="ARBA" id="ARBA00022475"/>
    </source>
</evidence>
<keyword evidence="3 14" id="KW-1003">Cell membrane</keyword>
<feature type="binding site" evidence="14">
    <location>
        <position position="70"/>
    </location>
    <ligand>
        <name>Na(+)</name>
        <dbReference type="ChEBI" id="CHEBI:29101"/>
        <note>structural</note>
    </ligand>
</feature>
<dbReference type="EMBL" id="JBHSDV010000001">
    <property type="protein sequence ID" value="MFC4386231.1"/>
    <property type="molecule type" value="Genomic_DNA"/>
</dbReference>
<feature type="transmembrane region" description="Helical" evidence="14">
    <location>
        <begin position="62"/>
        <end position="82"/>
    </location>
</feature>
<evidence type="ECO:0000256" key="12">
    <source>
        <dbReference type="ARBA" id="ARBA00035585"/>
    </source>
</evidence>
<keyword evidence="16" id="KW-1185">Reference proteome</keyword>
<keyword evidence="5 14" id="KW-0479">Metal-binding</keyword>
<comment type="caution">
    <text evidence="15">The sequence shown here is derived from an EMBL/GenBank/DDBJ whole genome shotgun (WGS) entry which is preliminary data.</text>
</comment>
<evidence type="ECO:0000256" key="4">
    <source>
        <dbReference type="ARBA" id="ARBA00022692"/>
    </source>
</evidence>
<evidence type="ECO:0000256" key="8">
    <source>
        <dbReference type="ARBA" id="ARBA00023065"/>
    </source>
</evidence>
<keyword evidence="6 14" id="KW-1133">Transmembrane helix</keyword>
<evidence type="ECO:0000256" key="13">
    <source>
        <dbReference type="ARBA" id="ARBA00049940"/>
    </source>
</evidence>
<dbReference type="Proteomes" id="UP001595880">
    <property type="component" value="Unassembled WGS sequence"/>
</dbReference>
<evidence type="ECO:0000313" key="15">
    <source>
        <dbReference type="EMBL" id="MFC4386231.1"/>
    </source>
</evidence>
<evidence type="ECO:0000313" key="16">
    <source>
        <dbReference type="Proteomes" id="UP001595880"/>
    </source>
</evidence>
<dbReference type="Pfam" id="PF02537">
    <property type="entry name" value="CRCB"/>
    <property type="match status" value="1"/>
</dbReference>
<sequence>MIEIICFIGIGGFFGAISRYWVSQQLGKLNVKLPIATFVVNIVGSFLLGLIIGSHLSERITVLFGTGFMGAFTTFSTFKLDIIKLLDKKEQKVAILYIVMTYILGICSAWIGLLIGNYFTQ</sequence>
<dbReference type="HAMAP" id="MF_00454">
    <property type="entry name" value="FluC"/>
    <property type="match status" value="1"/>
</dbReference>
<evidence type="ECO:0000256" key="10">
    <source>
        <dbReference type="ARBA" id="ARBA00023303"/>
    </source>
</evidence>
<evidence type="ECO:0000256" key="7">
    <source>
        <dbReference type="ARBA" id="ARBA00023053"/>
    </source>
</evidence>
<dbReference type="InterPro" id="IPR003691">
    <property type="entry name" value="FluC"/>
</dbReference>
<evidence type="ECO:0000256" key="11">
    <source>
        <dbReference type="ARBA" id="ARBA00035120"/>
    </source>
</evidence>
<evidence type="ECO:0000256" key="5">
    <source>
        <dbReference type="ARBA" id="ARBA00022723"/>
    </source>
</evidence>
<comment type="function">
    <text evidence="13 14">Fluoride-specific ion channel. Important for reducing fluoride concentration in the cell, thus reducing its toxicity.</text>
</comment>
<evidence type="ECO:0000256" key="1">
    <source>
        <dbReference type="ARBA" id="ARBA00004651"/>
    </source>
</evidence>
<feature type="transmembrane region" description="Helical" evidence="14">
    <location>
        <begin position="34"/>
        <end position="56"/>
    </location>
</feature>
<dbReference type="NCBIfam" id="NF010801">
    <property type="entry name" value="PRK14205.1"/>
    <property type="match status" value="1"/>
</dbReference>